<evidence type="ECO:0000313" key="1">
    <source>
        <dbReference type="EMBL" id="TEA37662.1"/>
    </source>
</evidence>
<dbReference type="EMBL" id="QWLN02005204">
    <property type="protein sequence ID" value="TEA37662.1"/>
    <property type="molecule type" value="Genomic_DNA"/>
</dbReference>
<name>A0A484GPJ4_SOUCH</name>
<dbReference type="SUPFAM" id="SSF57850">
    <property type="entry name" value="RING/U-box"/>
    <property type="match status" value="1"/>
</dbReference>
<accession>A0A484GPJ4</accession>
<organism evidence="1 2">
    <name type="scientific">Sousa chinensis</name>
    <name type="common">Indo-pacific humpbacked dolphin</name>
    <name type="synonym">Steno chinensis</name>
    <dbReference type="NCBI Taxonomy" id="103600"/>
    <lineage>
        <taxon>Eukaryota</taxon>
        <taxon>Metazoa</taxon>
        <taxon>Chordata</taxon>
        <taxon>Craniata</taxon>
        <taxon>Vertebrata</taxon>
        <taxon>Euteleostomi</taxon>
        <taxon>Mammalia</taxon>
        <taxon>Eutheria</taxon>
        <taxon>Laurasiatheria</taxon>
        <taxon>Artiodactyla</taxon>
        <taxon>Whippomorpha</taxon>
        <taxon>Cetacea</taxon>
        <taxon>Odontoceti</taxon>
        <taxon>Delphinidae</taxon>
        <taxon>Sousa</taxon>
    </lineage>
</organism>
<protein>
    <recommendedName>
        <fullName evidence="3">RING-type domain-containing protein</fullName>
    </recommendedName>
</protein>
<gene>
    <name evidence="1" type="ORF">DBR06_SOUSAS62810001</name>
</gene>
<dbReference type="Gene3D" id="3.30.40.10">
    <property type="entry name" value="Zinc/RING finger domain, C3HC4 (zinc finger)"/>
    <property type="match status" value="1"/>
</dbReference>
<keyword evidence="2" id="KW-1185">Reference proteome</keyword>
<evidence type="ECO:0008006" key="3">
    <source>
        <dbReference type="Google" id="ProtNLM"/>
    </source>
</evidence>
<dbReference type="AlphaFoldDB" id="A0A484GPJ4"/>
<reference evidence="1 2" key="1">
    <citation type="journal article" date="2018" name="Genomics">
        <title>Molecular footprints of inshore aquatic adaptation in Indo-Pacific humpback dolphin (Sousa chinensis).</title>
        <authorList>
            <person name="Ming Y."/>
            <person name="Jian J."/>
            <person name="Yu F."/>
            <person name="Yu X."/>
            <person name="Wang J."/>
            <person name="Liu W."/>
        </authorList>
    </citation>
    <scope>NUCLEOTIDE SEQUENCE [LARGE SCALE GENOMIC DNA]</scope>
    <source>
        <strain evidence="1">MY-2018</strain>
        <tissue evidence="1">Skin</tissue>
    </source>
</reference>
<evidence type="ECO:0000313" key="2">
    <source>
        <dbReference type="Proteomes" id="UP000295264"/>
    </source>
</evidence>
<sequence length="42" mass="4812">EAFQKELTCLVCLNYLLDPVTIGCGHSFYRSCLCLLWEQADD</sequence>
<proteinExistence type="predicted"/>
<dbReference type="Proteomes" id="UP000295264">
    <property type="component" value="Unassembled WGS sequence"/>
</dbReference>
<feature type="non-terminal residue" evidence="1">
    <location>
        <position position="1"/>
    </location>
</feature>
<comment type="caution">
    <text evidence="1">The sequence shown here is derived from an EMBL/GenBank/DDBJ whole genome shotgun (WGS) entry which is preliminary data.</text>
</comment>
<feature type="non-terminal residue" evidence="1">
    <location>
        <position position="42"/>
    </location>
</feature>
<dbReference type="Pfam" id="PF15227">
    <property type="entry name" value="zf-C3HC4_4"/>
    <property type="match status" value="1"/>
</dbReference>
<dbReference type="InterPro" id="IPR013083">
    <property type="entry name" value="Znf_RING/FYVE/PHD"/>
</dbReference>